<accession>A0AAV0RPF5</accession>
<evidence type="ECO:0000256" key="1">
    <source>
        <dbReference type="ARBA" id="ARBA00004613"/>
    </source>
</evidence>
<dbReference type="PANTHER" id="PTHR31232">
    <property type="match status" value="1"/>
</dbReference>
<dbReference type="PANTHER" id="PTHR31232:SF43">
    <property type="entry name" value="S-PROTEIN HOMOLOG 29-RELATED"/>
    <property type="match status" value="1"/>
</dbReference>
<name>A0AAV0RPF5_9ROSI</name>
<keyword evidence="3 6" id="KW-0713">Self-incompatibility</keyword>
<dbReference type="GO" id="GO:0005576">
    <property type="term" value="C:extracellular region"/>
    <property type="evidence" value="ECO:0007669"/>
    <property type="project" value="UniProtKB-SubCell"/>
</dbReference>
<evidence type="ECO:0000256" key="3">
    <source>
        <dbReference type="ARBA" id="ARBA00022471"/>
    </source>
</evidence>
<dbReference type="AlphaFoldDB" id="A0AAV0RPF5"/>
<organism evidence="7 8">
    <name type="scientific">Linum tenue</name>
    <dbReference type="NCBI Taxonomy" id="586396"/>
    <lineage>
        <taxon>Eukaryota</taxon>
        <taxon>Viridiplantae</taxon>
        <taxon>Streptophyta</taxon>
        <taxon>Embryophyta</taxon>
        <taxon>Tracheophyta</taxon>
        <taxon>Spermatophyta</taxon>
        <taxon>Magnoliopsida</taxon>
        <taxon>eudicotyledons</taxon>
        <taxon>Gunneridae</taxon>
        <taxon>Pentapetalae</taxon>
        <taxon>rosids</taxon>
        <taxon>fabids</taxon>
        <taxon>Malpighiales</taxon>
        <taxon>Linaceae</taxon>
        <taxon>Linum</taxon>
    </lineage>
</organism>
<evidence type="ECO:0000256" key="2">
    <source>
        <dbReference type="ARBA" id="ARBA00005581"/>
    </source>
</evidence>
<evidence type="ECO:0000256" key="4">
    <source>
        <dbReference type="ARBA" id="ARBA00022525"/>
    </source>
</evidence>
<evidence type="ECO:0000313" key="8">
    <source>
        <dbReference type="Proteomes" id="UP001154282"/>
    </source>
</evidence>
<keyword evidence="5 6" id="KW-0732">Signal</keyword>
<protein>
    <recommendedName>
        <fullName evidence="6">S-protein homolog</fullName>
    </recommendedName>
</protein>
<feature type="signal peptide" evidence="6">
    <location>
        <begin position="1"/>
        <end position="24"/>
    </location>
</feature>
<comment type="subcellular location">
    <subcellularLocation>
        <location evidence="1 6">Secreted</location>
    </subcellularLocation>
</comment>
<dbReference type="InterPro" id="IPR010264">
    <property type="entry name" value="Self-incomp_S1"/>
</dbReference>
<sequence>MTHHNRILLVALLLLSAFAMSVNANPWDPRKHITKVVVENDIEGRELAVHCKSRDDDLHLRRLQPHRSFDWTFRPTFFETTLFYCSFDWGEGVHWFDIYIQDRDYHICKECRWLVRRDAVCLTSDSNQACYYYKRRYGP</sequence>
<dbReference type="Pfam" id="PF05938">
    <property type="entry name" value="Self-incomp_S1"/>
    <property type="match status" value="1"/>
</dbReference>
<comment type="similarity">
    <text evidence="2 6">Belongs to the plant self-incompatibility (S1) protein family.</text>
</comment>
<proteinExistence type="inferred from homology"/>
<keyword evidence="4 6" id="KW-0964">Secreted</keyword>
<gene>
    <name evidence="7" type="ORF">LITE_LOCUS49076</name>
</gene>
<evidence type="ECO:0000256" key="5">
    <source>
        <dbReference type="ARBA" id="ARBA00022729"/>
    </source>
</evidence>
<dbReference type="EMBL" id="CAMGYJ010000011">
    <property type="protein sequence ID" value="CAI0559141.1"/>
    <property type="molecule type" value="Genomic_DNA"/>
</dbReference>
<comment type="caution">
    <text evidence="7">The sequence shown here is derived from an EMBL/GenBank/DDBJ whole genome shotgun (WGS) entry which is preliminary data.</text>
</comment>
<evidence type="ECO:0000313" key="7">
    <source>
        <dbReference type="EMBL" id="CAI0559141.1"/>
    </source>
</evidence>
<keyword evidence="8" id="KW-1185">Reference proteome</keyword>
<dbReference type="GO" id="GO:0060320">
    <property type="term" value="P:rejection of self pollen"/>
    <property type="evidence" value="ECO:0007669"/>
    <property type="project" value="UniProtKB-KW"/>
</dbReference>
<feature type="chain" id="PRO_5043099741" description="S-protein homolog" evidence="6">
    <location>
        <begin position="25"/>
        <end position="139"/>
    </location>
</feature>
<evidence type="ECO:0000256" key="6">
    <source>
        <dbReference type="RuleBase" id="RU367044"/>
    </source>
</evidence>
<reference evidence="7" key="1">
    <citation type="submission" date="2022-08" db="EMBL/GenBank/DDBJ databases">
        <authorList>
            <person name="Gutierrez-Valencia J."/>
        </authorList>
    </citation>
    <scope>NUCLEOTIDE SEQUENCE</scope>
</reference>
<dbReference type="Proteomes" id="UP001154282">
    <property type="component" value="Unassembled WGS sequence"/>
</dbReference>